<dbReference type="SUPFAM" id="SSF90123">
    <property type="entry name" value="ABC transporter transmembrane region"/>
    <property type="match status" value="2"/>
</dbReference>
<reference evidence="13" key="1">
    <citation type="journal article" date="2016" name="Nature">
        <title>The genome of the seagrass Zostera marina reveals angiosperm adaptation to the sea.</title>
        <authorList>
            <person name="Olsen J.L."/>
            <person name="Rouze P."/>
            <person name="Verhelst B."/>
            <person name="Lin Y.-C."/>
            <person name="Bayer T."/>
            <person name="Collen J."/>
            <person name="Dattolo E."/>
            <person name="De Paoli E."/>
            <person name="Dittami S."/>
            <person name="Maumus F."/>
            <person name="Michel G."/>
            <person name="Kersting A."/>
            <person name="Lauritano C."/>
            <person name="Lohaus R."/>
            <person name="Toepel M."/>
            <person name="Tonon T."/>
            <person name="Vanneste K."/>
            <person name="Amirebrahimi M."/>
            <person name="Brakel J."/>
            <person name="Bostroem C."/>
            <person name="Chovatia M."/>
            <person name="Grimwood J."/>
            <person name="Jenkins J.W."/>
            <person name="Jueterbock A."/>
            <person name="Mraz A."/>
            <person name="Stam W.T."/>
            <person name="Tice H."/>
            <person name="Bornberg-Bauer E."/>
            <person name="Green P.J."/>
            <person name="Pearson G.A."/>
            <person name="Procaccini G."/>
            <person name="Duarte C.M."/>
            <person name="Schmutz J."/>
            <person name="Reusch T.B.H."/>
            <person name="Van de Peer Y."/>
        </authorList>
    </citation>
    <scope>NUCLEOTIDE SEQUENCE [LARGE SCALE GENOMIC DNA]</scope>
    <source>
        <strain evidence="13">cv. Finnish</strain>
    </source>
</reference>
<feature type="transmembrane region" description="Helical" evidence="9">
    <location>
        <begin position="203"/>
        <end position="227"/>
    </location>
</feature>
<keyword evidence="7 9" id="KW-1133">Transmembrane helix</keyword>
<evidence type="ECO:0000313" key="13">
    <source>
        <dbReference type="Proteomes" id="UP000036987"/>
    </source>
</evidence>
<dbReference type="PROSITE" id="PS50929">
    <property type="entry name" value="ABC_TM1F"/>
    <property type="match status" value="2"/>
</dbReference>
<dbReference type="GO" id="GO:0042626">
    <property type="term" value="F:ATPase-coupled transmembrane transporter activity"/>
    <property type="evidence" value="ECO:0000318"/>
    <property type="project" value="GO_Central"/>
</dbReference>
<dbReference type="InterPro" id="IPR011527">
    <property type="entry name" value="ABC1_TM_dom"/>
</dbReference>
<dbReference type="EMBL" id="LFYR01001429">
    <property type="protein sequence ID" value="KMZ62007.1"/>
    <property type="molecule type" value="Genomic_DNA"/>
</dbReference>
<accession>A0A0K9P1A0</accession>
<keyword evidence="5" id="KW-0547">Nucleotide-binding</keyword>
<dbReference type="STRING" id="29655.A0A0K9P1A0"/>
<dbReference type="FunFam" id="3.40.50.300:FF:000205">
    <property type="entry name" value="ABC transporter B family member 4"/>
    <property type="match status" value="2"/>
</dbReference>
<dbReference type="OrthoDB" id="6500128at2759"/>
<feature type="domain" description="ABC transmembrane type-1" evidence="11">
    <location>
        <begin position="704"/>
        <end position="991"/>
    </location>
</feature>
<dbReference type="PROSITE" id="PS50893">
    <property type="entry name" value="ABC_TRANSPORTER_2"/>
    <property type="match status" value="2"/>
</dbReference>
<keyword evidence="6 12" id="KW-0067">ATP-binding</keyword>
<proteinExistence type="inferred from homology"/>
<dbReference type="GO" id="GO:0140359">
    <property type="term" value="F:ABC-type transporter activity"/>
    <property type="evidence" value="ECO:0007669"/>
    <property type="project" value="InterPro"/>
</dbReference>
<evidence type="ECO:0000259" key="11">
    <source>
        <dbReference type="PROSITE" id="PS50929"/>
    </source>
</evidence>
<dbReference type="OMA" id="QDYWLRW"/>
<dbReference type="InterPro" id="IPR003439">
    <property type="entry name" value="ABC_transporter-like_ATP-bd"/>
</dbReference>
<dbReference type="GO" id="GO:0016020">
    <property type="term" value="C:membrane"/>
    <property type="evidence" value="ECO:0000318"/>
    <property type="project" value="GO_Central"/>
</dbReference>
<dbReference type="Gene3D" id="1.20.1560.10">
    <property type="entry name" value="ABC transporter type 1, transmembrane domain"/>
    <property type="match status" value="2"/>
</dbReference>
<dbReference type="SMART" id="SM00382">
    <property type="entry name" value="AAA"/>
    <property type="match status" value="2"/>
</dbReference>
<dbReference type="PROSITE" id="PS00211">
    <property type="entry name" value="ABC_TRANSPORTER_1"/>
    <property type="match status" value="2"/>
</dbReference>
<feature type="domain" description="ABC transporter" evidence="10">
    <location>
        <begin position="386"/>
        <end position="622"/>
    </location>
</feature>
<evidence type="ECO:0000256" key="7">
    <source>
        <dbReference type="ARBA" id="ARBA00022989"/>
    </source>
</evidence>
<evidence type="ECO:0000256" key="9">
    <source>
        <dbReference type="SAM" id="Phobius"/>
    </source>
</evidence>
<dbReference type="InterPro" id="IPR027417">
    <property type="entry name" value="P-loop_NTPase"/>
</dbReference>
<dbReference type="AlphaFoldDB" id="A0A0K9P1A0"/>
<feature type="transmembrane region" description="Helical" evidence="9">
    <location>
        <begin position="930"/>
        <end position="949"/>
    </location>
</feature>
<evidence type="ECO:0000256" key="2">
    <source>
        <dbReference type="ARBA" id="ARBA00007577"/>
    </source>
</evidence>
<dbReference type="Pfam" id="PF00664">
    <property type="entry name" value="ABC_membrane"/>
    <property type="match status" value="2"/>
</dbReference>
<organism evidence="12 13">
    <name type="scientific">Zostera marina</name>
    <name type="common">Eelgrass</name>
    <dbReference type="NCBI Taxonomy" id="29655"/>
    <lineage>
        <taxon>Eukaryota</taxon>
        <taxon>Viridiplantae</taxon>
        <taxon>Streptophyta</taxon>
        <taxon>Embryophyta</taxon>
        <taxon>Tracheophyta</taxon>
        <taxon>Spermatophyta</taxon>
        <taxon>Magnoliopsida</taxon>
        <taxon>Liliopsida</taxon>
        <taxon>Zosteraceae</taxon>
        <taxon>Zostera</taxon>
    </lineage>
</organism>
<dbReference type="CDD" id="cd03249">
    <property type="entry name" value="ABC_MTABC3_MDL1_MDL2"/>
    <property type="match status" value="2"/>
</dbReference>
<comment type="similarity">
    <text evidence="2">Belongs to the ABC transporter superfamily. ABCB family. Multidrug resistance exporter (TC 3.A.1.201) subfamily.</text>
</comment>
<dbReference type="InterPro" id="IPR003593">
    <property type="entry name" value="AAA+_ATPase"/>
</dbReference>
<dbReference type="CDD" id="cd18578">
    <property type="entry name" value="ABC_6TM_Pgp_ABCB1_D2_like"/>
    <property type="match status" value="1"/>
</dbReference>
<keyword evidence="3" id="KW-0813">Transport</keyword>
<keyword evidence="8 9" id="KW-0472">Membrane</keyword>
<gene>
    <name evidence="12" type="ORF">ZOSMA_49G00750</name>
</gene>
<evidence type="ECO:0000259" key="10">
    <source>
        <dbReference type="PROSITE" id="PS50893"/>
    </source>
</evidence>
<feature type="transmembrane region" description="Helical" evidence="9">
    <location>
        <begin position="328"/>
        <end position="350"/>
    </location>
</feature>
<protein>
    <submittedName>
        <fullName evidence="12">ABC transporter ATP-binding protein</fullName>
    </submittedName>
</protein>
<feature type="transmembrane region" description="Helical" evidence="9">
    <location>
        <begin position="701"/>
        <end position="726"/>
    </location>
</feature>
<feature type="transmembrane region" description="Helical" evidence="9">
    <location>
        <begin position="102"/>
        <end position="121"/>
    </location>
</feature>
<dbReference type="InterPro" id="IPR017871">
    <property type="entry name" value="ABC_transporter-like_CS"/>
</dbReference>
<evidence type="ECO:0000256" key="3">
    <source>
        <dbReference type="ARBA" id="ARBA00022448"/>
    </source>
</evidence>
<feature type="transmembrane region" description="Helical" evidence="9">
    <location>
        <begin position="969"/>
        <end position="990"/>
    </location>
</feature>
<feature type="domain" description="ABC transporter" evidence="10">
    <location>
        <begin position="1024"/>
        <end position="1260"/>
    </location>
</feature>
<feature type="transmembrane region" description="Helical" evidence="9">
    <location>
        <begin position="288"/>
        <end position="308"/>
    </location>
</feature>
<dbReference type="GO" id="GO:0055085">
    <property type="term" value="P:transmembrane transport"/>
    <property type="evidence" value="ECO:0000318"/>
    <property type="project" value="GO_Central"/>
</dbReference>
<dbReference type="SUPFAM" id="SSF52540">
    <property type="entry name" value="P-loop containing nucleoside triphosphate hydrolases"/>
    <property type="match status" value="2"/>
</dbReference>
<sequence>MEDRGEFGNGKCDREMKELRIDEDDEQKMKKNKSKKKESPAKVPFLKLFSYADSWDYVLMFLGSIGACVHGASIPIFFVFFGKLINIIGIASLFPASVSHRVAVYSLDFVYLGIAMLFSSWTEVACWMHTGERQAAKIRLAYLKAMLDQDISVFDTEGSTGEVISAITSDILVVQDAISEKVGNFLHYISRFVSGFAIGFIRVWQISLVTLSIVPLIAIAGGVYAYVTIGLIGRVRKSYITAGAITEEVFGNIRTVHAFVGEEKAVKSYRTALLKTYKYGRKAGLAKGLGLGTLHCTLFFSWALLVWYTSVVVHKEIANGGESFTTMLNVVIAGLALGQGAPNLVTFVRARTAAYSIFRLIDVAADRKSSHEKRSGRSLPSVQGHIMFRDVKFSYPSRPDVFIFDGLRLDIQAGKIAALVGGSGSGKSTVISLIERFYEPLGGIITLDGHDIRELELKWLRQQIGLVNQEPALFATSIRENILYGKEDAGMDEIKRATKLSDALSFINNLPDQFETQVGERGVQLSGGQKQRIAIARAIVKNPAILLLDEATSALDSESEKSVQEALDRVMVGRTTIVVAHRLSTIRNADVIAVVEKGKIIETGTHDELVSNPSSAYSTLIHLQEAGSDRRLLGSDSGPLMGRPMSRKFSRELSVRTNSFGASEKDSMSRYIPEDGIDGMLQQKMKPVSMRRLYSMLGPEWIYGFLGTIGALVSGAQMPLFALGVTQALVSYYMDWETTQREVKKIAFLFCGGAIASVFFHVLAHFNFGIMGERLTLRVREMMFGAILRNEIGWFDDMSNASSILSSRLETDATLLRTIAVDRSTILIQNVGMIVCSFVIAFMLNWRITLVVLATYPLLISGHITEKLFMKGFGGNLSKIYLKANMLASEAVSNIRTVAAFCSEDKIIDLYSRELEKPSRRSFRRGQISGIFYGVTQFFLFSSYGLALWYGSVLMGRGEASFRSVMKSFMVLIVTALAMGETLALAPDIVKGNQMASSVFEVLDRNTTVASDVGEDVPKVDGVVELKEIHFHYPSRPDITIFKDFNLKVKAGKSMALVGSSGSGKSTVISLLLRFYDPISGKVLIDGRDIKKFRQKSLRKHIGLVQQEPALFATTIYENIVYGKDGATEAEVIEAAKLANAHSFISALPNGYETNVGERGVQLSGGQKQRVAIARAIVKNPTILVLDEATSALDAESESVVQQALDRVMQRRTTIVVAHRLSTIQNADVISVLQDGKIIEQGNHSRLIENKNGAYHKLINLQH</sequence>
<evidence type="ECO:0000256" key="1">
    <source>
        <dbReference type="ARBA" id="ARBA00004141"/>
    </source>
</evidence>
<evidence type="ECO:0000313" key="12">
    <source>
        <dbReference type="EMBL" id="KMZ62007.1"/>
    </source>
</evidence>
<dbReference type="InterPro" id="IPR036640">
    <property type="entry name" value="ABC1_TM_sf"/>
</dbReference>
<evidence type="ECO:0000256" key="5">
    <source>
        <dbReference type="ARBA" id="ARBA00022741"/>
    </source>
</evidence>
<dbReference type="Pfam" id="PF00005">
    <property type="entry name" value="ABC_tran"/>
    <property type="match status" value="2"/>
</dbReference>
<dbReference type="PANTHER" id="PTHR24222:SF62">
    <property type="entry name" value="ABC TRANSPORTER B FAMILY MEMBER 2"/>
    <property type="match status" value="1"/>
</dbReference>
<evidence type="ECO:0000256" key="6">
    <source>
        <dbReference type="ARBA" id="ARBA00022840"/>
    </source>
</evidence>
<dbReference type="CDD" id="cd18577">
    <property type="entry name" value="ABC_6TM_Pgp_ABCB1_D1_like"/>
    <property type="match status" value="1"/>
</dbReference>
<evidence type="ECO:0000256" key="8">
    <source>
        <dbReference type="ARBA" id="ARBA00023136"/>
    </source>
</evidence>
<feature type="domain" description="ABC transmembrane type-1" evidence="11">
    <location>
        <begin position="61"/>
        <end position="349"/>
    </location>
</feature>
<comment type="subcellular location">
    <subcellularLocation>
        <location evidence="1">Membrane</location>
        <topology evidence="1">Multi-pass membrane protein</topology>
    </subcellularLocation>
</comment>
<feature type="transmembrane region" description="Helical" evidence="9">
    <location>
        <begin position="57"/>
        <end position="81"/>
    </location>
</feature>
<dbReference type="GO" id="GO:0016887">
    <property type="term" value="F:ATP hydrolysis activity"/>
    <property type="evidence" value="ECO:0007669"/>
    <property type="project" value="InterPro"/>
</dbReference>
<feature type="transmembrane region" description="Helical" evidence="9">
    <location>
        <begin position="826"/>
        <end position="844"/>
    </location>
</feature>
<dbReference type="PANTHER" id="PTHR24222">
    <property type="entry name" value="ABC TRANSPORTER B FAMILY"/>
    <property type="match status" value="1"/>
</dbReference>
<name>A0A0K9P1A0_ZOSMR</name>
<evidence type="ECO:0000256" key="4">
    <source>
        <dbReference type="ARBA" id="ARBA00022692"/>
    </source>
</evidence>
<dbReference type="GO" id="GO:0005524">
    <property type="term" value="F:ATP binding"/>
    <property type="evidence" value="ECO:0007669"/>
    <property type="project" value="UniProtKB-KW"/>
</dbReference>
<dbReference type="Proteomes" id="UP000036987">
    <property type="component" value="Unassembled WGS sequence"/>
</dbReference>
<keyword evidence="4 9" id="KW-0812">Transmembrane</keyword>
<dbReference type="Gene3D" id="3.40.50.300">
    <property type="entry name" value="P-loop containing nucleotide triphosphate hydrolases"/>
    <property type="match status" value="2"/>
</dbReference>
<comment type="caution">
    <text evidence="12">The sequence shown here is derived from an EMBL/GenBank/DDBJ whole genome shotgun (WGS) entry which is preliminary data.</text>
</comment>
<dbReference type="InterPro" id="IPR039421">
    <property type="entry name" value="Type_1_exporter"/>
</dbReference>
<keyword evidence="13" id="KW-1185">Reference proteome</keyword>
<feature type="transmembrane region" description="Helical" evidence="9">
    <location>
        <begin position="746"/>
        <end position="770"/>
    </location>
</feature>